<proteinExistence type="predicted"/>
<keyword evidence="2" id="KW-1185">Reference proteome</keyword>
<dbReference type="Gene3D" id="3.30.420.10">
    <property type="entry name" value="Ribonuclease H-like superfamily/Ribonuclease H"/>
    <property type="match status" value="1"/>
</dbReference>
<dbReference type="InterPro" id="IPR036397">
    <property type="entry name" value="RNaseH_sf"/>
</dbReference>
<dbReference type="PANTHER" id="PTHR47326:SF1">
    <property type="entry name" value="HTH PSQ-TYPE DOMAIN-CONTAINING PROTEIN"/>
    <property type="match status" value="1"/>
</dbReference>
<comment type="caution">
    <text evidence="1">The sequence shown here is derived from an EMBL/GenBank/DDBJ whole genome shotgun (WGS) entry which is preliminary data.</text>
</comment>
<sequence length="148" mass="16945">MAAVCSFPTEILSRIENEHYFLNRIIFSDEKTFLVSNKVNKHNWRISGSENPHAVQGVERNSPKINVWCALLRDTVIGPFLFAETSVTTNIYLDVMQIYTIPNANLSIYNPTLFSNKTSPRIFEHFWMQPSLTDGYIAVVQLPGHQDL</sequence>
<name>A0A4Y2KGW6_ARAVE</name>
<gene>
    <name evidence="1" type="ORF">AVEN_231566_1</name>
</gene>
<reference evidence="1 2" key="1">
    <citation type="journal article" date="2019" name="Sci. Rep.">
        <title>Orb-weaving spider Araneus ventricosus genome elucidates the spidroin gene catalogue.</title>
        <authorList>
            <person name="Kono N."/>
            <person name="Nakamura H."/>
            <person name="Ohtoshi R."/>
            <person name="Moran D.A.P."/>
            <person name="Shinohara A."/>
            <person name="Yoshida Y."/>
            <person name="Fujiwara M."/>
            <person name="Mori M."/>
            <person name="Tomita M."/>
            <person name="Arakawa K."/>
        </authorList>
    </citation>
    <scope>NUCLEOTIDE SEQUENCE [LARGE SCALE GENOMIC DNA]</scope>
</reference>
<dbReference type="Proteomes" id="UP000499080">
    <property type="component" value="Unassembled WGS sequence"/>
</dbReference>
<organism evidence="1 2">
    <name type="scientific">Araneus ventricosus</name>
    <name type="common">Orbweaver spider</name>
    <name type="synonym">Epeira ventricosa</name>
    <dbReference type="NCBI Taxonomy" id="182803"/>
    <lineage>
        <taxon>Eukaryota</taxon>
        <taxon>Metazoa</taxon>
        <taxon>Ecdysozoa</taxon>
        <taxon>Arthropoda</taxon>
        <taxon>Chelicerata</taxon>
        <taxon>Arachnida</taxon>
        <taxon>Araneae</taxon>
        <taxon>Araneomorphae</taxon>
        <taxon>Entelegynae</taxon>
        <taxon>Araneoidea</taxon>
        <taxon>Araneidae</taxon>
        <taxon>Araneus</taxon>
    </lineage>
</organism>
<dbReference type="PANTHER" id="PTHR47326">
    <property type="entry name" value="TRANSPOSABLE ELEMENT TC3 TRANSPOSASE-LIKE PROTEIN"/>
    <property type="match status" value="1"/>
</dbReference>
<evidence type="ECO:0000313" key="1">
    <source>
        <dbReference type="EMBL" id="GBN01568.1"/>
    </source>
</evidence>
<dbReference type="AlphaFoldDB" id="A0A4Y2KGW6"/>
<protein>
    <submittedName>
        <fullName evidence="1">Uncharacterized protein</fullName>
    </submittedName>
</protein>
<accession>A0A4Y2KGW6</accession>
<dbReference type="EMBL" id="BGPR01004630">
    <property type="protein sequence ID" value="GBN01568.1"/>
    <property type="molecule type" value="Genomic_DNA"/>
</dbReference>
<evidence type="ECO:0000313" key="2">
    <source>
        <dbReference type="Proteomes" id="UP000499080"/>
    </source>
</evidence>
<dbReference type="GO" id="GO:0003676">
    <property type="term" value="F:nucleic acid binding"/>
    <property type="evidence" value="ECO:0007669"/>
    <property type="project" value="InterPro"/>
</dbReference>